<accession>A0A5C5ZR56</accession>
<protein>
    <recommendedName>
        <fullName evidence="5">Secreted protein</fullName>
    </recommendedName>
</protein>
<evidence type="ECO:0000313" key="3">
    <source>
        <dbReference type="EMBL" id="TWT89528.1"/>
    </source>
</evidence>
<dbReference type="Proteomes" id="UP000316213">
    <property type="component" value="Unassembled WGS sequence"/>
</dbReference>
<dbReference type="EMBL" id="SJPM01000017">
    <property type="protein sequence ID" value="TWT89528.1"/>
    <property type="molecule type" value="Genomic_DNA"/>
</dbReference>
<reference evidence="3 4" key="1">
    <citation type="submission" date="2019-02" db="EMBL/GenBank/DDBJ databases">
        <title>Deep-cultivation of Planctomycetes and their phenomic and genomic characterization uncovers novel biology.</title>
        <authorList>
            <person name="Wiegand S."/>
            <person name="Jogler M."/>
            <person name="Boedeker C."/>
            <person name="Pinto D."/>
            <person name="Vollmers J."/>
            <person name="Rivas-Marin E."/>
            <person name="Kohn T."/>
            <person name="Peeters S.H."/>
            <person name="Heuer A."/>
            <person name="Rast P."/>
            <person name="Oberbeckmann S."/>
            <person name="Bunk B."/>
            <person name="Jeske O."/>
            <person name="Meyerdierks A."/>
            <person name="Storesund J.E."/>
            <person name="Kallscheuer N."/>
            <person name="Luecker S."/>
            <person name="Lage O.M."/>
            <person name="Pohl T."/>
            <person name="Merkel B.J."/>
            <person name="Hornburger P."/>
            <person name="Mueller R.-W."/>
            <person name="Bruemmer F."/>
            <person name="Labrenz M."/>
            <person name="Spormann A.M."/>
            <person name="Op Den Camp H."/>
            <person name="Overmann J."/>
            <person name="Amann R."/>
            <person name="Jetten M.S.M."/>
            <person name="Mascher T."/>
            <person name="Medema M.H."/>
            <person name="Devos D.P."/>
            <person name="Kaster A.-K."/>
            <person name="Ovreas L."/>
            <person name="Rohde M."/>
            <person name="Galperin M.Y."/>
            <person name="Jogler C."/>
        </authorList>
    </citation>
    <scope>NUCLEOTIDE SEQUENCE [LARGE SCALE GENOMIC DNA]</scope>
    <source>
        <strain evidence="3 4">Pla100</strain>
    </source>
</reference>
<proteinExistence type="predicted"/>
<dbReference type="PROSITE" id="PS51257">
    <property type="entry name" value="PROKAR_LIPOPROTEIN"/>
    <property type="match status" value="1"/>
</dbReference>
<evidence type="ECO:0008006" key="5">
    <source>
        <dbReference type="Google" id="ProtNLM"/>
    </source>
</evidence>
<evidence type="ECO:0000313" key="4">
    <source>
        <dbReference type="Proteomes" id="UP000316213"/>
    </source>
</evidence>
<organism evidence="3 4">
    <name type="scientific">Neorhodopirellula pilleata</name>
    <dbReference type="NCBI Taxonomy" id="2714738"/>
    <lineage>
        <taxon>Bacteria</taxon>
        <taxon>Pseudomonadati</taxon>
        <taxon>Planctomycetota</taxon>
        <taxon>Planctomycetia</taxon>
        <taxon>Pirellulales</taxon>
        <taxon>Pirellulaceae</taxon>
        <taxon>Neorhodopirellula</taxon>
    </lineage>
</organism>
<feature type="signal peptide" evidence="2">
    <location>
        <begin position="1"/>
        <end position="21"/>
    </location>
</feature>
<dbReference type="RefSeq" id="WP_197168243.1">
    <property type="nucleotide sequence ID" value="NZ_SJPM01000017.1"/>
</dbReference>
<keyword evidence="4" id="KW-1185">Reference proteome</keyword>
<comment type="caution">
    <text evidence="3">The sequence shown here is derived from an EMBL/GenBank/DDBJ whole genome shotgun (WGS) entry which is preliminary data.</text>
</comment>
<sequence length="53" mass="5359" precursor="true">MRCIFAVFLLVLSIGCGGNTAGPVANDDELSAYLSDNPSPDAGDPGTESAEAE</sequence>
<keyword evidence="2" id="KW-0732">Signal</keyword>
<evidence type="ECO:0000256" key="1">
    <source>
        <dbReference type="SAM" id="MobiDB-lite"/>
    </source>
</evidence>
<name>A0A5C5ZR56_9BACT</name>
<feature type="region of interest" description="Disordered" evidence="1">
    <location>
        <begin position="29"/>
        <end position="53"/>
    </location>
</feature>
<gene>
    <name evidence="3" type="ORF">Pla100_54570</name>
</gene>
<dbReference type="AlphaFoldDB" id="A0A5C5ZR56"/>
<evidence type="ECO:0000256" key="2">
    <source>
        <dbReference type="SAM" id="SignalP"/>
    </source>
</evidence>
<feature type="chain" id="PRO_5023004046" description="Secreted protein" evidence="2">
    <location>
        <begin position="22"/>
        <end position="53"/>
    </location>
</feature>